<feature type="region of interest" description="Disordered" evidence="1">
    <location>
        <begin position="552"/>
        <end position="700"/>
    </location>
</feature>
<dbReference type="AlphaFoldDB" id="A0AAW0EB34"/>
<feature type="region of interest" description="Disordered" evidence="1">
    <location>
        <begin position="854"/>
        <end position="993"/>
    </location>
</feature>
<dbReference type="Proteomes" id="UP001362999">
    <property type="component" value="Unassembled WGS sequence"/>
</dbReference>
<feature type="compositionally biased region" description="Basic and acidic residues" evidence="1">
    <location>
        <begin position="94"/>
        <end position="112"/>
    </location>
</feature>
<feature type="compositionally biased region" description="Basic and acidic residues" evidence="1">
    <location>
        <begin position="439"/>
        <end position="450"/>
    </location>
</feature>
<keyword evidence="3" id="KW-1185">Reference proteome</keyword>
<feature type="compositionally biased region" description="Polar residues" evidence="1">
    <location>
        <begin position="151"/>
        <end position="165"/>
    </location>
</feature>
<feature type="region of interest" description="Disordered" evidence="1">
    <location>
        <begin position="410"/>
        <end position="520"/>
    </location>
</feature>
<feature type="compositionally biased region" description="Low complexity" evidence="1">
    <location>
        <begin position="206"/>
        <end position="224"/>
    </location>
</feature>
<feature type="compositionally biased region" description="Low complexity" evidence="1">
    <location>
        <begin position="454"/>
        <end position="473"/>
    </location>
</feature>
<feature type="compositionally biased region" description="Polar residues" evidence="1">
    <location>
        <begin position="564"/>
        <end position="594"/>
    </location>
</feature>
<feature type="region of interest" description="Disordered" evidence="1">
    <location>
        <begin position="1"/>
        <end position="286"/>
    </location>
</feature>
<proteinExistence type="predicted"/>
<evidence type="ECO:0000313" key="3">
    <source>
        <dbReference type="Proteomes" id="UP001362999"/>
    </source>
</evidence>
<feature type="region of interest" description="Disordered" evidence="1">
    <location>
        <begin position="742"/>
        <end position="778"/>
    </location>
</feature>
<evidence type="ECO:0000256" key="1">
    <source>
        <dbReference type="SAM" id="MobiDB-lite"/>
    </source>
</evidence>
<accession>A0AAW0EB34</accession>
<feature type="compositionally biased region" description="Low complexity" evidence="1">
    <location>
        <begin position="492"/>
        <end position="507"/>
    </location>
</feature>
<feature type="compositionally biased region" description="Basic residues" evidence="1">
    <location>
        <begin position="682"/>
        <end position="692"/>
    </location>
</feature>
<feature type="compositionally biased region" description="Polar residues" evidence="1">
    <location>
        <begin position="253"/>
        <end position="274"/>
    </location>
</feature>
<feature type="region of interest" description="Disordered" evidence="1">
    <location>
        <begin position="317"/>
        <end position="397"/>
    </location>
</feature>
<feature type="region of interest" description="Disordered" evidence="1">
    <location>
        <begin position="791"/>
        <end position="818"/>
    </location>
</feature>
<feature type="compositionally biased region" description="Low complexity" evidence="1">
    <location>
        <begin position="410"/>
        <end position="428"/>
    </location>
</feature>
<feature type="compositionally biased region" description="Polar residues" evidence="1">
    <location>
        <begin position="926"/>
        <end position="935"/>
    </location>
</feature>
<feature type="compositionally biased region" description="Low complexity" evidence="1">
    <location>
        <begin position="961"/>
        <end position="980"/>
    </location>
</feature>
<reference evidence="2 3" key="1">
    <citation type="journal article" date="2024" name="J Genomics">
        <title>Draft genome sequencing and assembly of Favolaschia claudopus CIRM-BRFM 2984 isolated from oak limbs.</title>
        <authorList>
            <person name="Navarro D."/>
            <person name="Drula E."/>
            <person name="Chaduli D."/>
            <person name="Cazenave R."/>
            <person name="Ahrendt S."/>
            <person name="Wang J."/>
            <person name="Lipzen A."/>
            <person name="Daum C."/>
            <person name="Barry K."/>
            <person name="Grigoriev I.V."/>
            <person name="Favel A."/>
            <person name="Rosso M.N."/>
            <person name="Martin F."/>
        </authorList>
    </citation>
    <scope>NUCLEOTIDE SEQUENCE [LARGE SCALE GENOMIC DNA]</scope>
    <source>
        <strain evidence="2 3">CIRM-BRFM 2984</strain>
    </source>
</reference>
<organism evidence="2 3">
    <name type="scientific">Favolaschia claudopus</name>
    <dbReference type="NCBI Taxonomy" id="2862362"/>
    <lineage>
        <taxon>Eukaryota</taxon>
        <taxon>Fungi</taxon>
        <taxon>Dikarya</taxon>
        <taxon>Basidiomycota</taxon>
        <taxon>Agaricomycotina</taxon>
        <taxon>Agaricomycetes</taxon>
        <taxon>Agaricomycetidae</taxon>
        <taxon>Agaricales</taxon>
        <taxon>Marasmiineae</taxon>
        <taxon>Mycenaceae</taxon>
        <taxon>Favolaschia</taxon>
    </lineage>
</organism>
<feature type="compositionally biased region" description="Pro residues" evidence="1">
    <location>
        <begin position="373"/>
        <end position="389"/>
    </location>
</feature>
<comment type="caution">
    <text evidence="2">The sequence shown here is derived from an EMBL/GenBank/DDBJ whole genome shotgun (WGS) entry which is preliminary data.</text>
</comment>
<feature type="compositionally biased region" description="Low complexity" evidence="1">
    <location>
        <begin position="610"/>
        <end position="648"/>
    </location>
</feature>
<evidence type="ECO:0000313" key="2">
    <source>
        <dbReference type="EMBL" id="KAK7061481.1"/>
    </source>
</evidence>
<protein>
    <submittedName>
        <fullName evidence="2">Uncharacterized protein</fullName>
    </submittedName>
</protein>
<feature type="compositionally biased region" description="Low complexity" evidence="1">
    <location>
        <begin position="54"/>
        <end position="71"/>
    </location>
</feature>
<sequence length="1040" mass="109635">MSTRQLEPLQPPTPRPNLVRQESELLASYYQSPLADQGAHYTPHALDSRPVHQRSSSGDSTSSSDYSSSGDTSDRSLSDAQPATRRASVPSEGGADRRRLAIVEMDTVREVDSPSSPPSAVRSRRGFETRLDGLALVAPPDTAGSVHQYINPPSSAPPNRSTTLASEDKGHSRSASEATTKTTRHVKSKPSRDVGIVGTAPPPPTIVESSSSSSTTTTTTTSPPLESPKLKLRLHTATQPLLPPVFQEPHASRASTPNTRASTPNSLATPSDLRSSLAPRRRSTDLSIHTPEIGQAKEIHVPVASPVVVDLGSATSLRLGPSSFDRRSPALQVVEPRSASPPLSSYLHYQPGRDAKAGPLPPPPRATYNVDPTTPPPPRPPRLHSPPPRSPRRAEHDAMNQPLQLAVSTILGGSSGSSTPSSTSRSVSPQRAVDLGSSDESHDETRHLREGAFSPSIISTTPSTSPSDYSPSTAHPGRTIDGLIPSIRDASKSAASVGSGSSKNNNNTTHPETANVSYLPPIAMVTSPPHLESLPEQPMEEWTQINRDLTASPELCSSDGGHVSQMSDRVSWESYSPPGSVQSHSQSPDATPSAKQRARSSLGAGLKRFASLPRTPSPSRSGSRSRSLGRSSSTSTGASGRSARGSPGEQASSLPPPSSWNPNANFPTGDPFVGKALDPRQQKHVPRKRKVVSRNPPALSSADIFGRKSALERCSVYAQKINELYLLDCGLSDWVVETRLRASSGPKGSSLGSRTPAGVGPQPRHVSRSSMKSEATFPRRADAMMATDLSTKPSDIAPTVPSLPYPALSPRSMTTNLPSSTMPMPLRMLASAASSSSGSSNSSKTSGTGFFSSLGRKASMSKPNKPAPMASFSISNNGGGARLTKLPPSNHHLAISSPRPVVVPTAASVPGGPRAPPNRSGDRALRTQSINTAAFSSNMADRDRSSASASMVAAKRPSLFAPPSTSSAGSRSSQSPSRSIGGRGSATPDREFEKQVDKLADLLPQAERAVLAGYLRRSGQDILAIGQYLEDEKNGVLRRD</sequence>
<gene>
    <name evidence="2" type="ORF">R3P38DRAFT_2829756</name>
</gene>
<dbReference type="EMBL" id="JAWWNJ010000002">
    <property type="protein sequence ID" value="KAK7061481.1"/>
    <property type="molecule type" value="Genomic_DNA"/>
</dbReference>
<name>A0AAW0EB34_9AGAR</name>